<dbReference type="EMBL" id="MOAY01000019">
    <property type="protein sequence ID" value="ROM57906.1"/>
    <property type="molecule type" value="Genomic_DNA"/>
</dbReference>
<organism evidence="2 3">
    <name type="scientific">Pseudomonas poae</name>
    <dbReference type="NCBI Taxonomy" id="200451"/>
    <lineage>
        <taxon>Bacteria</taxon>
        <taxon>Pseudomonadati</taxon>
        <taxon>Pseudomonadota</taxon>
        <taxon>Gammaproteobacteria</taxon>
        <taxon>Pseudomonadales</taxon>
        <taxon>Pseudomonadaceae</taxon>
        <taxon>Pseudomonas</taxon>
    </lineage>
</organism>
<feature type="compositionally biased region" description="Basic and acidic residues" evidence="1">
    <location>
        <begin position="46"/>
        <end position="55"/>
    </location>
</feature>
<gene>
    <name evidence="2" type="ORF">BK648_03850</name>
</gene>
<dbReference type="Proteomes" id="UP000284656">
    <property type="component" value="Unassembled WGS sequence"/>
</dbReference>
<evidence type="ECO:0000313" key="3">
    <source>
        <dbReference type="Proteomes" id="UP000284656"/>
    </source>
</evidence>
<name>A0A423FIR0_9PSED</name>
<comment type="caution">
    <text evidence="2">The sequence shown here is derived from an EMBL/GenBank/DDBJ whole genome shotgun (WGS) entry which is preliminary data.</text>
</comment>
<feature type="region of interest" description="Disordered" evidence="1">
    <location>
        <begin position="39"/>
        <end position="70"/>
    </location>
</feature>
<proteinExistence type="predicted"/>
<evidence type="ECO:0000313" key="2">
    <source>
        <dbReference type="EMBL" id="ROM57906.1"/>
    </source>
</evidence>
<protein>
    <submittedName>
        <fullName evidence="2">Uncharacterized protein</fullName>
    </submittedName>
</protein>
<dbReference type="AlphaFoldDB" id="A0A423FIR0"/>
<accession>A0A423FIR0</accession>
<sequence>MGNLRIVSQGEVTVNIGAISRMLDMARAQQILDECSACDAEPSQGTRDELKRQSELDAVGADDNKRQIQY</sequence>
<reference evidence="2 3" key="1">
    <citation type="submission" date="2016-10" db="EMBL/GenBank/DDBJ databases">
        <title>Comparative genome analysis of multiple Pseudomonas spp. focuses on biocontrol and plant growth promoting traits.</title>
        <authorList>
            <person name="Tao X.-Y."/>
            <person name="Taylor C.G."/>
        </authorList>
    </citation>
    <scope>NUCLEOTIDE SEQUENCE [LARGE SCALE GENOMIC DNA]</scope>
    <source>
        <strain evidence="2 3">29G9</strain>
    </source>
</reference>
<dbReference type="RefSeq" id="WP_123714861.1">
    <property type="nucleotide sequence ID" value="NZ_MOAY01000019.1"/>
</dbReference>
<evidence type="ECO:0000256" key="1">
    <source>
        <dbReference type="SAM" id="MobiDB-lite"/>
    </source>
</evidence>